<keyword evidence="2" id="KW-1185">Reference proteome</keyword>
<evidence type="ECO:0000313" key="1">
    <source>
        <dbReference type="EMBL" id="MCM5679572.1"/>
    </source>
</evidence>
<dbReference type="Proteomes" id="UP001165541">
    <property type="component" value="Unassembled WGS sequence"/>
</dbReference>
<dbReference type="EMBL" id="JAMKFE010000004">
    <property type="protein sequence ID" value="MCM5679572.1"/>
    <property type="molecule type" value="Genomic_DNA"/>
</dbReference>
<sequence length="160" mass="17930">MTIVLMTPPDVSQADLLFDETETRSILGFYWPQYAGKLGELEINDAVRLFAQQLLIVGVDSSYALGFMEQLMKMYLQPRSGFTGLKSMGMKLARRYLQHWWRHATQKDLENPRVAEAVRSTVARNFGTDIGLLVNNAAYVPRMAPFTVAAGGLNDVWGAI</sequence>
<reference evidence="1" key="1">
    <citation type="submission" date="2022-05" db="EMBL/GenBank/DDBJ databases">
        <title>Schlegelella sp. nov., isolated from mangrove soil.</title>
        <authorList>
            <person name="Liu Y."/>
            <person name="Ge X."/>
            <person name="Liu W."/>
        </authorList>
    </citation>
    <scope>NUCLEOTIDE SEQUENCE</scope>
    <source>
        <strain evidence="1">S2-27</strain>
    </source>
</reference>
<protein>
    <submittedName>
        <fullName evidence="1">Uncharacterized protein</fullName>
    </submittedName>
</protein>
<organism evidence="1 2">
    <name type="scientific">Caldimonas mangrovi</name>
    <dbReference type="NCBI Taxonomy" id="2944811"/>
    <lineage>
        <taxon>Bacteria</taxon>
        <taxon>Pseudomonadati</taxon>
        <taxon>Pseudomonadota</taxon>
        <taxon>Betaproteobacteria</taxon>
        <taxon>Burkholderiales</taxon>
        <taxon>Sphaerotilaceae</taxon>
        <taxon>Caldimonas</taxon>
    </lineage>
</organism>
<evidence type="ECO:0000313" key="2">
    <source>
        <dbReference type="Proteomes" id="UP001165541"/>
    </source>
</evidence>
<proteinExistence type="predicted"/>
<name>A0ABT0YLG0_9BURK</name>
<dbReference type="RefSeq" id="WP_251777773.1">
    <property type="nucleotide sequence ID" value="NZ_JAMKFE010000004.1"/>
</dbReference>
<comment type="caution">
    <text evidence="1">The sequence shown here is derived from an EMBL/GenBank/DDBJ whole genome shotgun (WGS) entry which is preliminary data.</text>
</comment>
<gene>
    <name evidence="1" type="ORF">M8A51_08505</name>
</gene>
<accession>A0ABT0YLG0</accession>